<accession>A0A2T3A4X7</accession>
<keyword evidence="2" id="KW-1185">Reference proteome</keyword>
<proteinExistence type="predicted"/>
<protein>
    <submittedName>
        <fullName evidence="1">Uncharacterized protein</fullName>
    </submittedName>
</protein>
<dbReference type="InParanoid" id="A0A2T3A4X7"/>
<sequence>MTIHSDSRAILCKISLPRHPNLIADTECTTKTLGLVTNMMGDAETTDQSHKTPFMLEQIRKLSICIRVSVVHLSIPLPTAWALLITTVCILSSLKRDPHPGGIDPLVRVRLYCSLAKCFIIPKAESGRVEDIYEGLSIL</sequence>
<dbReference type="Proteomes" id="UP000241462">
    <property type="component" value="Unassembled WGS sequence"/>
</dbReference>
<gene>
    <name evidence="1" type="ORF">BD289DRAFT_296228</name>
</gene>
<name>A0A2T3A4X7_9PEZI</name>
<reference evidence="1 2" key="1">
    <citation type="journal article" date="2018" name="Mycol. Prog.">
        <title>Coniella lustricola, a new species from submerged detritus.</title>
        <authorList>
            <person name="Raudabaugh D.B."/>
            <person name="Iturriaga T."/>
            <person name="Carver A."/>
            <person name="Mondo S."/>
            <person name="Pangilinan J."/>
            <person name="Lipzen A."/>
            <person name="He G."/>
            <person name="Amirebrahimi M."/>
            <person name="Grigoriev I.V."/>
            <person name="Miller A.N."/>
        </authorList>
    </citation>
    <scope>NUCLEOTIDE SEQUENCE [LARGE SCALE GENOMIC DNA]</scope>
    <source>
        <strain evidence="1 2">B22-T-1</strain>
    </source>
</reference>
<evidence type="ECO:0000313" key="1">
    <source>
        <dbReference type="EMBL" id="PSR82851.1"/>
    </source>
</evidence>
<dbReference type="AlphaFoldDB" id="A0A2T3A4X7"/>
<evidence type="ECO:0000313" key="2">
    <source>
        <dbReference type="Proteomes" id="UP000241462"/>
    </source>
</evidence>
<dbReference type="EMBL" id="KZ678469">
    <property type="protein sequence ID" value="PSR82851.1"/>
    <property type="molecule type" value="Genomic_DNA"/>
</dbReference>
<organism evidence="1 2">
    <name type="scientific">Coniella lustricola</name>
    <dbReference type="NCBI Taxonomy" id="2025994"/>
    <lineage>
        <taxon>Eukaryota</taxon>
        <taxon>Fungi</taxon>
        <taxon>Dikarya</taxon>
        <taxon>Ascomycota</taxon>
        <taxon>Pezizomycotina</taxon>
        <taxon>Sordariomycetes</taxon>
        <taxon>Sordariomycetidae</taxon>
        <taxon>Diaporthales</taxon>
        <taxon>Schizoparmaceae</taxon>
        <taxon>Coniella</taxon>
    </lineage>
</organism>